<dbReference type="SMART" id="SM00363">
    <property type="entry name" value="S4"/>
    <property type="match status" value="1"/>
</dbReference>
<dbReference type="InterPro" id="IPR018079">
    <property type="entry name" value="Ribosomal_uS4_CS"/>
</dbReference>
<comment type="similarity">
    <text evidence="1 7">Belongs to the universal ribosomal protein uS4 family.</text>
</comment>
<keyword evidence="5 7" id="KW-0687">Ribonucleoprotein</keyword>
<dbReference type="InterPro" id="IPR002942">
    <property type="entry name" value="S4_RNA-bd"/>
</dbReference>
<evidence type="ECO:0000313" key="11">
    <source>
        <dbReference type="EMBL" id="MBR1368516.1"/>
    </source>
</evidence>
<dbReference type="NCBIfam" id="TIGR01018">
    <property type="entry name" value="uS4_arch"/>
    <property type="match status" value="1"/>
</dbReference>
<dbReference type="InterPro" id="IPR022801">
    <property type="entry name" value="Ribosomal_uS4"/>
</dbReference>
<dbReference type="Pfam" id="PF01479">
    <property type="entry name" value="S4"/>
    <property type="match status" value="1"/>
</dbReference>
<dbReference type="AlphaFoldDB" id="A0A8J8B497"/>
<evidence type="ECO:0000256" key="4">
    <source>
        <dbReference type="ARBA" id="ARBA00022980"/>
    </source>
</evidence>
<evidence type="ECO:0000256" key="1">
    <source>
        <dbReference type="ARBA" id="ARBA00007465"/>
    </source>
</evidence>
<dbReference type="InterPro" id="IPR022802">
    <property type="entry name" value="Ribosomal_uS4_arc"/>
</dbReference>
<dbReference type="FunFam" id="3.10.290.10:FF:000026">
    <property type="entry name" value="30S ribosomal protein S4"/>
    <property type="match status" value="1"/>
</dbReference>
<dbReference type="NCBIfam" id="NF003139">
    <property type="entry name" value="PRK04051.1"/>
    <property type="match status" value="1"/>
</dbReference>
<dbReference type="GO" id="GO:0003735">
    <property type="term" value="F:structural constituent of ribosome"/>
    <property type="evidence" value="ECO:0007669"/>
    <property type="project" value="InterPro"/>
</dbReference>
<dbReference type="PROSITE" id="PS00632">
    <property type="entry name" value="RIBOSOMAL_S4"/>
    <property type="match status" value="1"/>
</dbReference>
<keyword evidence="4 7" id="KW-0689">Ribosomal protein</keyword>
<dbReference type="OrthoDB" id="10429at2157"/>
<reference evidence="11" key="1">
    <citation type="submission" date="2014-12" db="EMBL/GenBank/DDBJ databases">
        <authorList>
            <person name="Huang H.-H."/>
            <person name="Chen S.-C."/>
            <person name="Lai M.-C."/>
        </authorList>
    </citation>
    <scope>NUCLEOTIDE SEQUENCE</scope>
    <source>
        <strain evidence="11">K1F9705b</strain>
    </source>
</reference>
<keyword evidence="3 7" id="KW-0694">RNA-binding</keyword>
<feature type="domain" description="RNA-binding S4" evidence="9">
    <location>
        <begin position="108"/>
        <end position="170"/>
    </location>
</feature>
<dbReference type="PANTHER" id="PTHR11831:SF5">
    <property type="entry name" value="40S RIBOSOMAL PROTEIN S9"/>
    <property type="match status" value="1"/>
</dbReference>
<comment type="function">
    <text evidence="7">One of the primary rRNA binding proteins, it binds directly to 16S rRNA where it nucleates assembly of the body of the 30S subunit.</text>
</comment>
<evidence type="ECO:0000259" key="10">
    <source>
        <dbReference type="SMART" id="SM01390"/>
    </source>
</evidence>
<feature type="compositionally biased region" description="Polar residues" evidence="8">
    <location>
        <begin position="160"/>
        <end position="169"/>
    </location>
</feature>
<dbReference type="RefSeq" id="WP_211530145.1">
    <property type="nucleotide sequence ID" value="NZ_JWHL01000003.1"/>
</dbReference>
<dbReference type="GO" id="GO:0015935">
    <property type="term" value="C:small ribosomal subunit"/>
    <property type="evidence" value="ECO:0007669"/>
    <property type="project" value="InterPro"/>
</dbReference>
<proteinExistence type="inferred from homology"/>
<gene>
    <name evidence="7" type="primary">rps4</name>
    <name evidence="11" type="ORF">RJ53_02945</name>
</gene>
<evidence type="ECO:0000256" key="2">
    <source>
        <dbReference type="ARBA" id="ARBA00022730"/>
    </source>
</evidence>
<comment type="function">
    <text evidence="7">With S5 and S12 plays an important role in translational accuracy.</text>
</comment>
<keyword evidence="12" id="KW-1185">Reference proteome</keyword>
<dbReference type="HAMAP" id="MF_01306_A">
    <property type="entry name" value="Ribosomal_uS4_A"/>
    <property type="match status" value="1"/>
</dbReference>
<evidence type="ECO:0000256" key="7">
    <source>
        <dbReference type="HAMAP-Rule" id="MF_01306"/>
    </source>
</evidence>
<dbReference type="SUPFAM" id="SSF55174">
    <property type="entry name" value="Alpha-L RNA-binding motif"/>
    <property type="match status" value="1"/>
</dbReference>
<dbReference type="Gene3D" id="3.10.290.10">
    <property type="entry name" value="RNA-binding S4 domain"/>
    <property type="match status" value="1"/>
</dbReference>
<feature type="domain" description="Small ribosomal subunit protein uS4 N-terminal" evidence="10">
    <location>
        <begin position="2"/>
        <end position="107"/>
    </location>
</feature>
<comment type="subunit">
    <text evidence="6 7">Part of the 30S ribosomal subunit. Contacts protein S5. The interaction surface between S4 and S5 is involved in control of translational fidelity.</text>
</comment>
<dbReference type="GO" id="GO:0019843">
    <property type="term" value="F:rRNA binding"/>
    <property type="evidence" value="ECO:0007669"/>
    <property type="project" value="UniProtKB-UniRule"/>
</dbReference>
<dbReference type="CDD" id="cd00165">
    <property type="entry name" value="S4"/>
    <property type="match status" value="1"/>
</dbReference>
<evidence type="ECO:0000256" key="5">
    <source>
        <dbReference type="ARBA" id="ARBA00023274"/>
    </source>
</evidence>
<dbReference type="SMART" id="SM01390">
    <property type="entry name" value="Ribosomal_S4"/>
    <property type="match status" value="1"/>
</dbReference>
<sequence length="181" mass="20849">MGYPGKNHKQYQSPKRRFEKGRITDERKIAIDFGLRNKKEIWKATHILRRHRQGARNILAMISGGIDEERIDDRREELLQHLQRYAIIGAGATIDDVLSLTVNQILERRLQTIVYRKGLARSPKQARQLIGHGHIAINGRRVSVPGYMVTRAEEEQIGYYQTSPLSSESNPERGRINNVRA</sequence>
<keyword evidence="2 7" id="KW-0699">rRNA-binding</keyword>
<organism evidence="11 12">
    <name type="scientific">Methanocalculus chunghsingensis</name>
    <dbReference type="NCBI Taxonomy" id="156457"/>
    <lineage>
        <taxon>Archaea</taxon>
        <taxon>Methanobacteriati</taxon>
        <taxon>Methanobacteriota</taxon>
        <taxon>Stenosarchaea group</taxon>
        <taxon>Methanomicrobia</taxon>
        <taxon>Methanomicrobiales</taxon>
        <taxon>Methanocalculaceae</taxon>
        <taxon>Methanocalculus</taxon>
    </lineage>
</organism>
<dbReference type="InterPro" id="IPR005710">
    <property type="entry name" value="Ribosomal_uS4_euk/arc"/>
</dbReference>
<dbReference type="PROSITE" id="PS50889">
    <property type="entry name" value="S4"/>
    <property type="match status" value="1"/>
</dbReference>
<dbReference type="InterPro" id="IPR036986">
    <property type="entry name" value="S4_RNA-bd_sf"/>
</dbReference>
<accession>A0A8J8B497</accession>
<name>A0A8J8B497_9EURY</name>
<dbReference type="PANTHER" id="PTHR11831">
    <property type="entry name" value="30S 40S RIBOSOMAL PROTEIN"/>
    <property type="match status" value="1"/>
</dbReference>
<dbReference type="InterPro" id="IPR001912">
    <property type="entry name" value="Ribosomal_uS4_N"/>
</dbReference>
<dbReference type="Proteomes" id="UP000730161">
    <property type="component" value="Unassembled WGS sequence"/>
</dbReference>
<evidence type="ECO:0000313" key="12">
    <source>
        <dbReference type="Proteomes" id="UP000730161"/>
    </source>
</evidence>
<evidence type="ECO:0000256" key="3">
    <source>
        <dbReference type="ARBA" id="ARBA00022884"/>
    </source>
</evidence>
<evidence type="ECO:0000259" key="9">
    <source>
        <dbReference type="SMART" id="SM00363"/>
    </source>
</evidence>
<dbReference type="GO" id="GO:0006412">
    <property type="term" value="P:translation"/>
    <property type="evidence" value="ECO:0007669"/>
    <property type="project" value="UniProtKB-UniRule"/>
</dbReference>
<comment type="caution">
    <text evidence="11">The sequence shown here is derived from an EMBL/GenBank/DDBJ whole genome shotgun (WGS) entry which is preliminary data.</text>
</comment>
<dbReference type="GO" id="GO:0042274">
    <property type="term" value="P:ribosomal small subunit biogenesis"/>
    <property type="evidence" value="ECO:0007669"/>
    <property type="project" value="TreeGrafter"/>
</dbReference>
<evidence type="ECO:0000256" key="6">
    <source>
        <dbReference type="ARBA" id="ARBA00025813"/>
    </source>
</evidence>
<evidence type="ECO:0000256" key="8">
    <source>
        <dbReference type="SAM" id="MobiDB-lite"/>
    </source>
</evidence>
<protein>
    <recommendedName>
        <fullName evidence="7">Small ribosomal subunit protein uS4</fullName>
    </recommendedName>
</protein>
<dbReference type="EMBL" id="JWHL01000003">
    <property type="protein sequence ID" value="MBR1368516.1"/>
    <property type="molecule type" value="Genomic_DNA"/>
</dbReference>
<feature type="region of interest" description="Disordered" evidence="8">
    <location>
        <begin position="160"/>
        <end position="181"/>
    </location>
</feature>